<dbReference type="OrthoDB" id="9976041at2759"/>
<dbReference type="Proteomes" id="UP000663829">
    <property type="component" value="Unassembled WGS sequence"/>
</dbReference>
<feature type="chain" id="PRO_5036410582" evidence="1">
    <location>
        <begin position="25"/>
        <end position="144"/>
    </location>
</feature>
<dbReference type="Proteomes" id="UP000677228">
    <property type="component" value="Unassembled WGS sequence"/>
</dbReference>
<keyword evidence="1" id="KW-0732">Signal</keyword>
<evidence type="ECO:0000313" key="4">
    <source>
        <dbReference type="EMBL" id="CAF3802399.1"/>
    </source>
</evidence>
<evidence type="ECO:0000256" key="1">
    <source>
        <dbReference type="SAM" id="SignalP"/>
    </source>
</evidence>
<name>A0A814P244_9BILA</name>
<dbReference type="EMBL" id="CAJOBA010007441">
    <property type="protein sequence ID" value="CAF3802399.1"/>
    <property type="molecule type" value="Genomic_DNA"/>
</dbReference>
<accession>A0A814P244</accession>
<evidence type="ECO:0000313" key="6">
    <source>
        <dbReference type="Proteomes" id="UP000663829"/>
    </source>
</evidence>
<evidence type="ECO:0000313" key="3">
    <source>
        <dbReference type="EMBL" id="CAF1100512.1"/>
    </source>
</evidence>
<comment type="caution">
    <text evidence="3">The sequence shown here is derived from an EMBL/GenBank/DDBJ whole genome shotgun (WGS) entry which is preliminary data.</text>
</comment>
<evidence type="ECO:0000313" key="2">
    <source>
        <dbReference type="EMBL" id="CAF1034051.1"/>
    </source>
</evidence>
<protein>
    <submittedName>
        <fullName evidence="3">Uncharacterized protein</fullName>
    </submittedName>
</protein>
<dbReference type="Proteomes" id="UP000682733">
    <property type="component" value="Unassembled WGS sequence"/>
</dbReference>
<sequence>MASLIKLLLLVLVSCCCLLPVVHTLPPADCKNQGGGNYGCFNRSTEAYCTQVGILPPSGEDRWALAGLDLNVDWVLKCGNIVAYKLQWFSGGWSDWYVPGVNDMDDKVNDGNVLRRMWSYFDDHTHTFIICKNTHYQLANCEGH</sequence>
<proteinExistence type="predicted"/>
<organism evidence="3 6">
    <name type="scientific">Didymodactylos carnosus</name>
    <dbReference type="NCBI Taxonomy" id="1234261"/>
    <lineage>
        <taxon>Eukaryota</taxon>
        <taxon>Metazoa</taxon>
        <taxon>Spiralia</taxon>
        <taxon>Gnathifera</taxon>
        <taxon>Rotifera</taxon>
        <taxon>Eurotatoria</taxon>
        <taxon>Bdelloidea</taxon>
        <taxon>Philodinida</taxon>
        <taxon>Philodinidae</taxon>
        <taxon>Didymodactylos</taxon>
    </lineage>
</organism>
<gene>
    <name evidence="3" type="ORF">GPM918_LOCUS18722</name>
    <name evidence="2" type="ORF">OVA965_LOCUS16139</name>
    <name evidence="5" type="ORF">SRO942_LOCUS18719</name>
    <name evidence="4" type="ORF">TMI583_LOCUS16152</name>
</gene>
<dbReference type="EMBL" id="CAJNOK010007427">
    <property type="protein sequence ID" value="CAF1034051.1"/>
    <property type="molecule type" value="Genomic_DNA"/>
</dbReference>
<reference evidence="3" key="1">
    <citation type="submission" date="2021-02" db="EMBL/GenBank/DDBJ databases">
        <authorList>
            <person name="Nowell W R."/>
        </authorList>
    </citation>
    <scope>NUCLEOTIDE SEQUENCE</scope>
</reference>
<evidence type="ECO:0000313" key="5">
    <source>
        <dbReference type="EMBL" id="CAF3865474.1"/>
    </source>
</evidence>
<keyword evidence="6" id="KW-1185">Reference proteome</keyword>
<dbReference type="Proteomes" id="UP000681722">
    <property type="component" value="Unassembled WGS sequence"/>
</dbReference>
<dbReference type="AlphaFoldDB" id="A0A814P244"/>
<dbReference type="EMBL" id="CAJOBC010005492">
    <property type="protein sequence ID" value="CAF3865474.1"/>
    <property type="molecule type" value="Genomic_DNA"/>
</dbReference>
<feature type="signal peptide" evidence="1">
    <location>
        <begin position="1"/>
        <end position="24"/>
    </location>
</feature>
<dbReference type="EMBL" id="CAJNOQ010005492">
    <property type="protein sequence ID" value="CAF1100512.1"/>
    <property type="molecule type" value="Genomic_DNA"/>
</dbReference>